<feature type="compositionally biased region" description="Basic and acidic residues" evidence="1">
    <location>
        <begin position="175"/>
        <end position="187"/>
    </location>
</feature>
<evidence type="ECO:0000256" key="1">
    <source>
        <dbReference type="SAM" id="MobiDB-lite"/>
    </source>
</evidence>
<dbReference type="EMBL" id="CP115450">
    <property type="protein sequence ID" value="WBP91471.1"/>
    <property type="molecule type" value="Genomic_DNA"/>
</dbReference>
<feature type="compositionally biased region" description="Low complexity" evidence="1">
    <location>
        <begin position="34"/>
        <end position="44"/>
    </location>
</feature>
<feature type="region of interest" description="Disordered" evidence="1">
    <location>
        <begin position="27"/>
        <end position="53"/>
    </location>
</feature>
<feature type="compositionally biased region" description="Basic and acidic residues" evidence="1">
    <location>
        <begin position="144"/>
        <end position="163"/>
    </location>
</feature>
<protein>
    <submittedName>
        <fullName evidence="3">DUF4157 domain-containing protein</fullName>
    </submittedName>
</protein>
<dbReference type="InterPro" id="IPR025295">
    <property type="entry name" value="eCIS_core_dom"/>
</dbReference>
<feature type="domain" description="eCIS core" evidence="2">
    <location>
        <begin position="67"/>
        <end position="138"/>
    </location>
</feature>
<evidence type="ECO:0000313" key="4">
    <source>
        <dbReference type="Proteomes" id="UP001212821"/>
    </source>
</evidence>
<sequence length="418" mass="45286">MRPGPGPRAGTALALQRSIGNAAVTRLVQHTRRGASSTSSSRGSDAQDELPLQRSLVHQVPRTAGQPLDATTRREMESRLGADFSDVRLHTGSTARASAAEVGARAYTSGNHVVLGADGGDRHTLAHELTHVIQQRRGPVAGTDRGDGLRVSDPSDRHEREAEANAVRALSAPLAHEKPEPGPDGRSPRAGASLQRMPPKRKAEAAELPTPSGRTTRGKARAANLDLDRPVLEFTSDYEGPAAQKLNDTQSIGFQQVARLKNPPGAPQRVSTNYHFWQEVTDSNVQIVQSKKGFPETPSSRPWMQDGPYHPPYNNAVINDTQNAIEFNDNPGFSTSARMTPGYWLKSYQVSFRWKVAHRADPWNRTMPAWTSPVVTHTLESAFDPENPDQPSPIAAHPAGEFTWNVDLSTVASATGNG</sequence>
<organism evidence="3 4">
    <name type="scientific">Kitasatospora cathayae</name>
    <dbReference type="NCBI Taxonomy" id="3004092"/>
    <lineage>
        <taxon>Bacteria</taxon>
        <taxon>Bacillati</taxon>
        <taxon>Actinomycetota</taxon>
        <taxon>Actinomycetes</taxon>
        <taxon>Kitasatosporales</taxon>
        <taxon>Streptomycetaceae</taxon>
        <taxon>Kitasatospora</taxon>
    </lineage>
</organism>
<accession>A0ABY7QFD9</accession>
<dbReference type="Pfam" id="PF13699">
    <property type="entry name" value="eCIS_core"/>
    <property type="match status" value="1"/>
</dbReference>
<feature type="region of interest" description="Disordered" evidence="1">
    <location>
        <begin position="132"/>
        <end position="222"/>
    </location>
</feature>
<gene>
    <name evidence="3" type="ORF">O1G21_05855</name>
</gene>
<reference evidence="4" key="1">
    <citation type="submission" date="2022-12" db="EMBL/GenBank/DDBJ databases">
        <authorList>
            <person name="Mo P."/>
        </authorList>
    </citation>
    <scope>NUCLEOTIDE SEQUENCE [LARGE SCALE GENOMIC DNA]</scope>
    <source>
        <strain evidence="4">HUAS 3-15</strain>
    </source>
</reference>
<evidence type="ECO:0000313" key="3">
    <source>
        <dbReference type="EMBL" id="WBP91471.1"/>
    </source>
</evidence>
<keyword evidence="4" id="KW-1185">Reference proteome</keyword>
<dbReference type="Proteomes" id="UP001212821">
    <property type="component" value="Chromosome"/>
</dbReference>
<proteinExistence type="predicted"/>
<evidence type="ECO:0000259" key="2">
    <source>
        <dbReference type="Pfam" id="PF13699"/>
    </source>
</evidence>
<name>A0ABY7QFD9_9ACTN</name>